<dbReference type="InterPro" id="IPR032675">
    <property type="entry name" value="LRR_dom_sf"/>
</dbReference>
<organism evidence="2 3">
    <name type="scientific">Chinchilla lanigera</name>
    <name type="common">Long-tailed chinchilla</name>
    <name type="synonym">Chinchilla villidera</name>
    <dbReference type="NCBI Taxonomy" id="34839"/>
    <lineage>
        <taxon>Eukaryota</taxon>
        <taxon>Metazoa</taxon>
        <taxon>Chordata</taxon>
        <taxon>Craniata</taxon>
        <taxon>Vertebrata</taxon>
        <taxon>Euteleostomi</taxon>
        <taxon>Mammalia</taxon>
        <taxon>Eutheria</taxon>
        <taxon>Euarchontoglires</taxon>
        <taxon>Glires</taxon>
        <taxon>Rodentia</taxon>
        <taxon>Hystricomorpha</taxon>
        <taxon>Chinchillidae</taxon>
        <taxon>Chinchilla</taxon>
    </lineage>
</organism>
<dbReference type="Ensembl" id="ENSCLAT00000010228.1">
    <property type="protein sequence ID" value="ENSCLAP00000010098.1"/>
    <property type="gene ID" value="ENSCLAG00000006997.1"/>
</dbReference>
<dbReference type="InterPro" id="IPR001611">
    <property type="entry name" value="Leu-rich_rpt"/>
</dbReference>
<dbReference type="GeneTree" id="ENSGT00940000158506"/>
<protein>
    <submittedName>
        <fullName evidence="2">Uncharacterized protein</fullName>
    </submittedName>
</protein>
<accession>A0A8C2VAH4</accession>
<keyword evidence="3" id="KW-1185">Reference proteome</keyword>
<evidence type="ECO:0000313" key="3">
    <source>
        <dbReference type="Proteomes" id="UP000694398"/>
    </source>
</evidence>
<feature type="region of interest" description="Disordered" evidence="1">
    <location>
        <begin position="104"/>
        <end position="128"/>
    </location>
</feature>
<evidence type="ECO:0000313" key="2">
    <source>
        <dbReference type="Ensembl" id="ENSCLAP00000010098.1"/>
    </source>
</evidence>
<dbReference type="PROSITE" id="PS51450">
    <property type="entry name" value="LRR"/>
    <property type="match status" value="1"/>
</dbReference>
<dbReference type="Proteomes" id="UP000694398">
    <property type="component" value="Unassembled WGS sequence"/>
</dbReference>
<dbReference type="SUPFAM" id="SSF52058">
    <property type="entry name" value="L domain-like"/>
    <property type="match status" value="1"/>
</dbReference>
<dbReference type="AlphaFoldDB" id="A0A8C2VAH4"/>
<sequence length="128" mass="15042">VGRITEDLIRWNAEHNDCVIFFLEELSLHQQGMERLEHIDKWCWDFKILYLQNNFIGNIENVSELKKLEYLNLDLNNTESVEHLEGHLVIYMPKVKEVITASRQTTKFMKTPSDGSKSRHQPESNLGN</sequence>
<reference evidence="2" key="1">
    <citation type="submission" date="2025-08" db="UniProtKB">
        <authorList>
            <consortium name="Ensembl"/>
        </authorList>
    </citation>
    <scope>IDENTIFICATION</scope>
</reference>
<name>A0A8C2VAH4_CHILA</name>
<proteinExistence type="predicted"/>
<evidence type="ECO:0000256" key="1">
    <source>
        <dbReference type="SAM" id="MobiDB-lite"/>
    </source>
</evidence>
<reference evidence="2" key="2">
    <citation type="submission" date="2025-09" db="UniProtKB">
        <authorList>
            <consortium name="Ensembl"/>
        </authorList>
    </citation>
    <scope>IDENTIFICATION</scope>
</reference>
<dbReference type="Gene3D" id="3.80.10.10">
    <property type="entry name" value="Ribonuclease Inhibitor"/>
    <property type="match status" value="1"/>
</dbReference>